<accession>A0A6P5E953</accession>
<gene>
    <name evidence="3" type="primary">LOC109703486</name>
</gene>
<proteinExistence type="predicted"/>
<dbReference type="PANTHER" id="PTHR33670">
    <property type="entry name" value="SPLICING FACTOR, PROLINE- AND GLUTAMINE-RICH-LIKE"/>
    <property type="match status" value="1"/>
</dbReference>
<feature type="region of interest" description="Disordered" evidence="1">
    <location>
        <begin position="15"/>
        <end position="94"/>
    </location>
</feature>
<sequence length="188" mass="20084">MSTVVLRSEDALKSRFHANAFGYRPQPPMNPHRRKPPPPARPAAAAAAAPPSPPSHKPSRAAPARIGRKPRPAAGVGKENDGGPADELRHHRRRLVMEEVTILKRGEAMKPSAPVPPGSNVGDVPIDLNRRKLGFPAVDPVFAGPGYSVSSPAPSSLPYPGLLLRPLAASEEATRSLLRLLRLNQFAP</sequence>
<dbReference type="GeneID" id="109703486"/>
<name>A0A6P5E953_ANACO</name>
<reference evidence="2" key="1">
    <citation type="journal article" date="2015" name="Nat. Genet.">
        <title>The pineapple genome and the evolution of CAM photosynthesis.</title>
        <authorList>
            <person name="Ming R."/>
            <person name="VanBuren R."/>
            <person name="Wai C.M."/>
            <person name="Tang H."/>
            <person name="Schatz M.C."/>
            <person name="Bowers J.E."/>
            <person name="Lyons E."/>
            <person name="Wang M.L."/>
            <person name="Chen J."/>
            <person name="Biggers E."/>
            <person name="Zhang J."/>
            <person name="Huang L."/>
            <person name="Zhang L."/>
            <person name="Miao W."/>
            <person name="Zhang J."/>
            <person name="Ye Z."/>
            <person name="Miao C."/>
            <person name="Lin Z."/>
            <person name="Wang H."/>
            <person name="Zhou H."/>
            <person name="Yim W.C."/>
            <person name="Priest H.D."/>
            <person name="Zheng C."/>
            <person name="Woodhouse M."/>
            <person name="Edger P.P."/>
            <person name="Guyot R."/>
            <person name="Guo H.B."/>
            <person name="Guo H."/>
            <person name="Zheng G."/>
            <person name="Singh R."/>
            <person name="Sharma A."/>
            <person name="Min X."/>
            <person name="Zheng Y."/>
            <person name="Lee H."/>
            <person name="Gurtowski J."/>
            <person name="Sedlazeck F.J."/>
            <person name="Harkess A."/>
            <person name="McKain M.R."/>
            <person name="Liao Z."/>
            <person name="Fang J."/>
            <person name="Liu J."/>
            <person name="Zhang X."/>
            <person name="Zhang Q."/>
            <person name="Hu W."/>
            <person name="Qin Y."/>
            <person name="Wang K."/>
            <person name="Chen L.Y."/>
            <person name="Shirley N."/>
            <person name="Lin Y.R."/>
            <person name="Liu L.Y."/>
            <person name="Hernandez A.G."/>
            <person name="Wright C.L."/>
            <person name="Bulone V."/>
            <person name="Tuskan G.A."/>
            <person name="Heath K."/>
            <person name="Zee F."/>
            <person name="Moore P.H."/>
            <person name="Sunkar R."/>
            <person name="Leebens-Mack J.H."/>
            <person name="Mockler T."/>
            <person name="Bennetzen J.L."/>
            <person name="Freeling M."/>
            <person name="Sankoff D."/>
            <person name="Paterson A.H."/>
            <person name="Zhu X."/>
            <person name="Yang X."/>
            <person name="Smith J.A."/>
            <person name="Cushman J.C."/>
            <person name="Paull R.E."/>
            <person name="Yu Q."/>
        </authorList>
    </citation>
    <scope>NUCLEOTIDE SEQUENCE [LARGE SCALE GENOMIC DNA]</scope>
    <source>
        <strain evidence="2">cv. F153</strain>
    </source>
</reference>
<keyword evidence="2" id="KW-1185">Reference proteome</keyword>
<feature type="region of interest" description="Disordered" evidence="1">
    <location>
        <begin position="102"/>
        <end position="121"/>
    </location>
</feature>
<dbReference type="RefSeq" id="XP_020079684.1">
    <property type="nucleotide sequence ID" value="XM_020224095.1"/>
</dbReference>
<evidence type="ECO:0000313" key="2">
    <source>
        <dbReference type="Proteomes" id="UP000515123"/>
    </source>
</evidence>
<evidence type="ECO:0000256" key="1">
    <source>
        <dbReference type="SAM" id="MobiDB-lite"/>
    </source>
</evidence>
<dbReference type="AlphaFoldDB" id="A0A6P5E953"/>
<protein>
    <submittedName>
        <fullName evidence="3">Uncharacterized protein LOC109703486</fullName>
    </submittedName>
</protein>
<dbReference type="OrthoDB" id="770116at2759"/>
<dbReference type="PANTHER" id="PTHR33670:SF1">
    <property type="entry name" value="OS09G0416300 PROTEIN"/>
    <property type="match status" value="1"/>
</dbReference>
<organism evidence="2 3">
    <name type="scientific">Ananas comosus</name>
    <name type="common">Pineapple</name>
    <name type="synonym">Ananas ananas</name>
    <dbReference type="NCBI Taxonomy" id="4615"/>
    <lineage>
        <taxon>Eukaryota</taxon>
        <taxon>Viridiplantae</taxon>
        <taxon>Streptophyta</taxon>
        <taxon>Embryophyta</taxon>
        <taxon>Tracheophyta</taxon>
        <taxon>Spermatophyta</taxon>
        <taxon>Magnoliopsida</taxon>
        <taxon>Liliopsida</taxon>
        <taxon>Poales</taxon>
        <taxon>Bromeliaceae</taxon>
        <taxon>Bromelioideae</taxon>
        <taxon>Ananas</taxon>
    </lineage>
</organism>
<feature type="compositionally biased region" description="Basic and acidic residues" evidence="1">
    <location>
        <begin position="78"/>
        <end position="94"/>
    </location>
</feature>
<evidence type="ECO:0000313" key="3">
    <source>
        <dbReference type="RefSeq" id="XP_020079684.1"/>
    </source>
</evidence>
<reference evidence="3" key="2">
    <citation type="submission" date="2025-08" db="UniProtKB">
        <authorList>
            <consortium name="RefSeq"/>
        </authorList>
    </citation>
    <scope>IDENTIFICATION</scope>
    <source>
        <tissue evidence="3">Leaf</tissue>
    </source>
</reference>
<dbReference type="Proteomes" id="UP000515123">
    <property type="component" value="Linkage group 2"/>
</dbReference>